<evidence type="ECO:0000313" key="1">
    <source>
        <dbReference type="EMBL" id="ORJ23767.1"/>
    </source>
</evidence>
<evidence type="ECO:0000313" key="2">
    <source>
        <dbReference type="Proteomes" id="UP000192536"/>
    </source>
</evidence>
<dbReference type="RefSeq" id="WP_084913194.1">
    <property type="nucleotide sequence ID" value="NZ_MRWE01000043.1"/>
</dbReference>
<proteinExistence type="predicted"/>
<dbReference type="AlphaFoldDB" id="A0A1X0WAD9"/>
<sequence>MATGDSQDMLGRLKALIPPTWYGDDNPIRDAILTGCASALSWCYSLYLYAKLQTRINTATDGWLDIAAYDFFGKNLPRSAGQSDDLFRNTIRTNLFRERGTRQSIIKVLEDLTGKTPDIFEPSRPQDTGAYRGASLGYGLAGGYGSILIPYQAFVTAYRPDGAGIPFVAGYSAVSAGYSDASRGEYASTGMISGLITDTQIYEAIASVKMEGTLVWVKILSHRADDYSQLGIDFITGESSLLEYAQW</sequence>
<protein>
    <recommendedName>
        <fullName evidence="3">Phage tail protein</fullName>
    </recommendedName>
</protein>
<keyword evidence="2" id="KW-1185">Reference proteome</keyword>
<organism evidence="1 2">
    <name type="scientific">Rouxiella badensis</name>
    <dbReference type="NCBI Taxonomy" id="1646377"/>
    <lineage>
        <taxon>Bacteria</taxon>
        <taxon>Pseudomonadati</taxon>
        <taxon>Pseudomonadota</taxon>
        <taxon>Gammaproteobacteria</taxon>
        <taxon>Enterobacterales</taxon>
        <taxon>Yersiniaceae</taxon>
        <taxon>Rouxiella</taxon>
    </lineage>
</organism>
<name>A0A1X0WAD9_9GAMM</name>
<dbReference type="STRING" id="1646377.BS640_19715"/>
<accession>A0A1X0WAD9</accession>
<comment type="caution">
    <text evidence="1">The sequence shown here is derived from an EMBL/GenBank/DDBJ whole genome shotgun (WGS) entry which is preliminary data.</text>
</comment>
<gene>
    <name evidence="1" type="ORF">BS640_19715</name>
</gene>
<dbReference type="Proteomes" id="UP000192536">
    <property type="component" value="Unassembled WGS sequence"/>
</dbReference>
<reference evidence="1 2" key="1">
    <citation type="journal article" date="2017" name="Int. J. Syst. Evol. Microbiol.">
        <title>Rouxiella badensis sp. nov. and Rouxiella silvae sp. nov. isolated from peat bog soil in Germany and emendation of the genus description.</title>
        <authorList>
            <person name="Le Fleche-Mateos A."/>
            <person name="Kugler J.H."/>
            <person name="Hansen S.H."/>
            <person name="Syldatk C."/>
            <person name="Hausmann R."/>
            <person name="Lomprez F."/>
            <person name="Vandenbogaert M."/>
            <person name="Manuguerra J.C."/>
            <person name="Grimont P.A."/>
        </authorList>
    </citation>
    <scope>NUCLEOTIDE SEQUENCE [LARGE SCALE GENOMIC DNA]</scope>
    <source>
        <strain evidence="1 2">DSM 100043</strain>
    </source>
</reference>
<evidence type="ECO:0008006" key="3">
    <source>
        <dbReference type="Google" id="ProtNLM"/>
    </source>
</evidence>
<dbReference type="EMBL" id="MRWE01000043">
    <property type="protein sequence ID" value="ORJ23767.1"/>
    <property type="molecule type" value="Genomic_DNA"/>
</dbReference>